<evidence type="ECO:0000256" key="2">
    <source>
        <dbReference type="SAM" id="MobiDB-lite"/>
    </source>
</evidence>
<keyword evidence="1" id="KW-0479">Metal-binding</keyword>
<evidence type="ECO:0000256" key="1">
    <source>
        <dbReference type="PROSITE-ProRule" id="PRU00047"/>
    </source>
</evidence>
<dbReference type="InterPro" id="IPR057670">
    <property type="entry name" value="SH3_retrovirus"/>
</dbReference>
<organism evidence="4">
    <name type="scientific">Tanacetum cinerariifolium</name>
    <name type="common">Dalmatian daisy</name>
    <name type="synonym">Chrysanthemum cinerariifolium</name>
    <dbReference type="NCBI Taxonomy" id="118510"/>
    <lineage>
        <taxon>Eukaryota</taxon>
        <taxon>Viridiplantae</taxon>
        <taxon>Streptophyta</taxon>
        <taxon>Embryophyta</taxon>
        <taxon>Tracheophyta</taxon>
        <taxon>Spermatophyta</taxon>
        <taxon>Magnoliopsida</taxon>
        <taxon>eudicotyledons</taxon>
        <taxon>Gunneridae</taxon>
        <taxon>Pentapetalae</taxon>
        <taxon>asterids</taxon>
        <taxon>campanulids</taxon>
        <taxon>Asterales</taxon>
        <taxon>Asteraceae</taxon>
        <taxon>Asteroideae</taxon>
        <taxon>Anthemideae</taxon>
        <taxon>Anthemidinae</taxon>
        <taxon>Tanacetum</taxon>
    </lineage>
</organism>
<feature type="compositionally biased region" description="Acidic residues" evidence="2">
    <location>
        <begin position="1430"/>
        <end position="1445"/>
    </location>
</feature>
<feature type="compositionally biased region" description="Basic and acidic residues" evidence="2">
    <location>
        <begin position="1536"/>
        <end position="1570"/>
    </location>
</feature>
<dbReference type="EMBL" id="BKCJ010004065">
    <property type="protein sequence ID" value="GEU58812.1"/>
    <property type="molecule type" value="Genomic_DNA"/>
</dbReference>
<dbReference type="GO" id="GO:0003676">
    <property type="term" value="F:nucleic acid binding"/>
    <property type="evidence" value="ECO:0007669"/>
    <property type="project" value="InterPro"/>
</dbReference>
<feature type="region of interest" description="Disordered" evidence="2">
    <location>
        <begin position="1536"/>
        <end position="1614"/>
    </location>
</feature>
<dbReference type="InterPro" id="IPR001878">
    <property type="entry name" value="Znf_CCHC"/>
</dbReference>
<keyword evidence="1" id="KW-0862">Zinc</keyword>
<dbReference type="Gene3D" id="4.10.60.10">
    <property type="entry name" value="Zinc finger, CCHC-type"/>
    <property type="match status" value="1"/>
</dbReference>
<feature type="compositionally biased region" description="Basic and acidic residues" evidence="2">
    <location>
        <begin position="1390"/>
        <end position="1413"/>
    </location>
</feature>
<dbReference type="SUPFAM" id="SSF57756">
    <property type="entry name" value="Retrovirus zinc finger-like domains"/>
    <property type="match status" value="1"/>
</dbReference>
<evidence type="ECO:0000313" key="4">
    <source>
        <dbReference type="EMBL" id="GEU58812.1"/>
    </source>
</evidence>
<dbReference type="PROSITE" id="PS50158">
    <property type="entry name" value="ZF_CCHC"/>
    <property type="match status" value="1"/>
</dbReference>
<dbReference type="PANTHER" id="PTHR33067:SF35">
    <property type="entry name" value="ASPARTIC PEPTIDASE DDI1-TYPE DOMAIN-CONTAINING PROTEIN"/>
    <property type="match status" value="1"/>
</dbReference>
<dbReference type="Gene3D" id="2.40.70.10">
    <property type="entry name" value="Acid Proteases"/>
    <property type="match status" value="1"/>
</dbReference>
<dbReference type="Pfam" id="PF25597">
    <property type="entry name" value="SH3_retrovirus"/>
    <property type="match status" value="1"/>
</dbReference>
<keyword evidence="1" id="KW-0863">Zinc-finger</keyword>
<feature type="region of interest" description="Disordered" evidence="2">
    <location>
        <begin position="1308"/>
        <end position="1481"/>
    </location>
</feature>
<dbReference type="InterPro" id="IPR021109">
    <property type="entry name" value="Peptidase_aspartic_dom_sf"/>
</dbReference>
<dbReference type="SMART" id="SM00343">
    <property type="entry name" value="ZnF_C2HC"/>
    <property type="match status" value="2"/>
</dbReference>
<feature type="domain" description="CCHC-type" evidence="3">
    <location>
        <begin position="406"/>
        <end position="422"/>
    </location>
</feature>
<protein>
    <recommendedName>
        <fullName evidence="3">CCHC-type domain-containing protein</fullName>
    </recommendedName>
</protein>
<feature type="compositionally biased region" description="Acidic residues" evidence="2">
    <location>
        <begin position="1378"/>
        <end position="1389"/>
    </location>
</feature>
<dbReference type="InterPro" id="IPR036875">
    <property type="entry name" value="Znf_CCHC_sf"/>
</dbReference>
<accession>A0A6L2LDZ4</accession>
<dbReference type="Pfam" id="PF00098">
    <property type="entry name" value="zf-CCHC"/>
    <property type="match status" value="1"/>
</dbReference>
<comment type="caution">
    <text evidence="4">The sequence shown here is derived from an EMBL/GenBank/DDBJ whole genome shotgun (WGS) entry which is preliminary data.</text>
</comment>
<gene>
    <name evidence="4" type="ORF">Tci_030790</name>
</gene>
<evidence type="ECO:0000259" key="3">
    <source>
        <dbReference type="PROSITE" id="PS50158"/>
    </source>
</evidence>
<dbReference type="GO" id="GO:0008270">
    <property type="term" value="F:zinc ion binding"/>
    <property type="evidence" value="ECO:0007669"/>
    <property type="project" value="UniProtKB-KW"/>
</dbReference>
<feature type="compositionally biased region" description="Basic and acidic residues" evidence="2">
    <location>
        <begin position="1588"/>
        <end position="1597"/>
    </location>
</feature>
<feature type="compositionally biased region" description="Polar residues" evidence="2">
    <location>
        <begin position="1576"/>
        <end position="1587"/>
    </location>
</feature>
<dbReference type="PANTHER" id="PTHR33067">
    <property type="entry name" value="RNA-DIRECTED DNA POLYMERASE-RELATED"/>
    <property type="match status" value="1"/>
</dbReference>
<feature type="compositionally biased region" description="Basic and acidic residues" evidence="2">
    <location>
        <begin position="1358"/>
        <end position="1377"/>
    </location>
</feature>
<sequence length="1775" mass="201026">MEKYMSKTRAKYGSRIARPKIDDKDSFELKGQFLKELRDNTFSGSDYEDANEHIERVLEIVDLFHIPNITGAEVILFYNRLDVQTRQILDSKGAIPSKTVGDAKVAIQEMVECSQKWHNGTSRTRGCKQCKGPHYTKDCPLKEEGKTIEEAYYSQFGASVSVMPLSTYLNLGLGELAHTKLTVELTDRTVKHPKGIFRKVLVGIGKFVIPSLGEIKLMIGCPPLRKVSLEDMDAYRDEGMGDVIFGEPFLREVRINARWFEGLITIYNGNEEVTYQMVRSHLRFKSHTNEQCNKIPSLLKVCSMLDDVLPSHRLVAPASVRGKIHSIMLSPKIPENGMIRTKKYAKLSDAEKIQADCDMKATNVILQDSGFAVPIFSPGDDLIACLNKAMAFLTAVASSRQARVVKCYNCQGEGHMARQCTQHKQPRNAVWYKEKAMLAEANEVGQILDEEQLTFLADPGIPTEVPNSKTYPNDMDNQSYQNPFYLKKAQRIKPTLYDGIVTSEKHVAMPIIDDEETLILEEESRLKMSEKTKDPEVIAKKISHKPIDYEKLNRLIDDFGKCFTPQQVLLAEQAFWLRISNPTIESSLPPVIVEVPSELPKVSLVNVSLKKLKFQLTQFDSVMKKRTTPNALTEDIVSTVMNCMSLNVDCTYVGIQRSESCAKCLNLDAEFSKSKQAYNDLLKKYSQLEKHCISFEVSMQLKQEVFQNNESCVYQNAPKILEYFKKNNLKAQLKDKYTTICKFKDTIKSLRKNNKEEIVDHDACDIETINEELENSVAKLLSKNELEQAKAIQPLDSALDFACKHAKRIQELLVYVRDTCPSAVKLSETKVVQIVLWYLDSECSKHMTWNCSQLINVVSKFLGTVRFENGQIARIMGYGDYQLENVIILRDLGKIDAKADIGIFVGYAPVKKAFRIYNRRTWVIFEIVLVTFNELTAMTSEQFSSGPGLHIMTPATPSFEESPKTQAFYDDTLNESLQDSTSQGSSSNVIQIHTQFEHLGRWTKDHLIANVIGDPSRSISTRKQLETDAMWCYIDAFLTSVEPKNFKQAMNKTSWMDAMQEEIHKFERLEVWELVPCAVDPTLFTWHAGNDLLLSKYASEIVKKYGLNSTDPVDVPMIKNKKLDEDIQGKPVDATLYRRMIGSLMYLTASRPDVNYVVCLCARIMSFINAQQTKLDLELVPKENRLDISKCNGRIPSGLTPREPIFQVVLDAIALTPCYTAFLITADVPEVYMHQCINPGELFPLLSIKFYPERPAVLTSFVSPELKSFEMYGAILPECLTSPAMKESKAYKTYLDYATGAVPPKLARKFKKTSPSKKDNNLVPINKGPIMKDKRVNRSVKKSSTKPTTGIVIIEPPVENKSKRKEKVDVTHGKESWGNDEDDNNDDNDSENKGNENKSDDDKTPSNSEKDSDYEQDTDGSESYSKYDQQEYEEDVKDDDDDDKFEGDKDRGMDDTTNQFSDDDQDKKADESEVPDANVSHSSDLASKFLNFLDIHPNDAEIISPLDVHVHHEIPRIHTSTLLTVPVSVIPEASHDKDEVPFARSDQEFKKRKTSKDSEPTTSSKNKDSTSRSSKGTKSQPKSSGKTIHSEEPKFKVGDTNTPQGHEGNLDKTPQKRLTQNWLLTLAASTFTDKSLKDFDELMNTLIHFSLYILNGLKIKNMTQEILLGPAFRLLKGTCSNYVELDYDFKECYKALLEKLDWENPESGDYPFDLSKLLPLITCGNRQSVPIEFFINNDLKYLQRGILTMTYTTSTTKTKSAQYDLPSIVDMVPNI</sequence>
<name>A0A6L2LDZ4_TANCI</name>
<reference evidence="4" key="1">
    <citation type="journal article" date="2019" name="Sci. Rep.">
        <title>Draft genome of Tanacetum cinerariifolium, the natural source of mosquito coil.</title>
        <authorList>
            <person name="Yamashiro T."/>
            <person name="Shiraishi A."/>
            <person name="Satake H."/>
            <person name="Nakayama K."/>
        </authorList>
    </citation>
    <scope>NUCLEOTIDE SEQUENCE</scope>
</reference>
<proteinExistence type="predicted"/>